<dbReference type="AlphaFoldDB" id="A0A923HQ35"/>
<protein>
    <submittedName>
        <fullName evidence="1">Uncharacterized protein</fullName>
    </submittedName>
</protein>
<accession>A0A923HQ35</accession>
<proteinExistence type="predicted"/>
<dbReference type="RefSeq" id="WP_186920466.1">
    <property type="nucleotide sequence ID" value="NZ_JACOFZ010000046.1"/>
</dbReference>
<keyword evidence="2" id="KW-1185">Reference proteome</keyword>
<name>A0A923HQ35_9BURK</name>
<reference evidence="1" key="1">
    <citation type="submission" date="2020-08" db="EMBL/GenBank/DDBJ databases">
        <title>Novel species isolated from subtropical streams in China.</title>
        <authorList>
            <person name="Lu H."/>
        </authorList>
    </citation>
    <scope>NUCLEOTIDE SEQUENCE</scope>
    <source>
        <strain evidence="1">LX22W</strain>
    </source>
</reference>
<sequence length="99" mass="10570">WTILNAAHTFKNDVTYGAVADLLDRKIEVARDVAIEEGVSYTSEAENIRKGMEIAKAVTPTDPSTAKLAVGFSDVGVQAKLLSLSVDTSNQFLTVAGEQ</sequence>
<dbReference type="Proteomes" id="UP000627446">
    <property type="component" value="Unassembled WGS sequence"/>
</dbReference>
<evidence type="ECO:0000313" key="1">
    <source>
        <dbReference type="EMBL" id="MBC3883474.1"/>
    </source>
</evidence>
<evidence type="ECO:0000313" key="2">
    <source>
        <dbReference type="Proteomes" id="UP000627446"/>
    </source>
</evidence>
<gene>
    <name evidence="1" type="ORF">H8K36_18970</name>
</gene>
<comment type="caution">
    <text evidence="1">The sequence shown here is derived from an EMBL/GenBank/DDBJ whole genome shotgun (WGS) entry which is preliminary data.</text>
</comment>
<feature type="non-terminal residue" evidence="1">
    <location>
        <position position="1"/>
    </location>
</feature>
<feature type="non-terminal residue" evidence="1">
    <location>
        <position position="99"/>
    </location>
</feature>
<organism evidence="1 2">
    <name type="scientific">Undibacterium nitidum</name>
    <dbReference type="NCBI Taxonomy" id="2762298"/>
    <lineage>
        <taxon>Bacteria</taxon>
        <taxon>Pseudomonadati</taxon>
        <taxon>Pseudomonadota</taxon>
        <taxon>Betaproteobacteria</taxon>
        <taxon>Burkholderiales</taxon>
        <taxon>Oxalobacteraceae</taxon>
        <taxon>Undibacterium</taxon>
    </lineage>
</organism>
<dbReference type="EMBL" id="JACOFZ010000046">
    <property type="protein sequence ID" value="MBC3883474.1"/>
    <property type="molecule type" value="Genomic_DNA"/>
</dbReference>